<dbReference type="EMBL" id="CP022521">
    <property type="protein sequence ID" value="ASO22701.1"/>
    <property type="molecule type" value="Genomic_DNA"/>
</dbReference>
<feature type="compositionally biased region" description="Basic and acidic residues" evidence="1">
    <location>
        <begin position="1260"/>
        <end position="1269"/>
    </location>
</feature>
<evidence type="ECO:0000313" key="2">
    <source>
        <dbReference type="EMBL" id="ASO22701.1"/>
    </source>
</evidence>
<dbReference type="Pfam" id="PF14021">
    <property type="entry name" value="TNT"/>
    <property type="match status" value="1"/>
</dbReference>
<feature type="compositionally biased region" description="Basic and acidic residues" evidence="1">
    <location>
        <begin position="209"/>
        <end position="226"/>
    </location>
</feature>
<feature type="compositionally biased region" description="Basic and acidic residues" evidence="1">
    <location>
        <begin position="1138"/>
        <end position="1153"/>
    </location>
</feature>
<dbReference type="InterPro" id="IPR053024">
    <property type="entry name" value="Fungal_surface_NADase"/>
</dbReference>
<proteinExistence type="predicted"/>
<feature type="region of interest" description="Disordered" evidence="1">
    <location>
        <begin position="143"/>
        <end position="255"/>
    </location>
</feature>
<feature type="compositionally biased region" description="Basic and acidic residues" evidence="1">
    <location>
        <begin position="534"/>
        <end position="548"/>
    </location>
</feature>
<dbReference type="PANTHER" id="PTHR42059">
    <property type="entry name" value="TNT DOMAIN-CONTAINING PROTEIN"/>
    <property type="match status" value="1"/>
</dbReference>
<dbReference type="OrthoDB" id="275232at2"/>
<name>A0A221WAI3_9PSEU</name>
<feature type="compositionally biased region" description="Basic and acidic residues" evidence="1">
    <location>
        <begin position="143"/>
        <end position="156"/>
    </location>
</feature>
<feature type="compositionally biased region" description="Basic and acidic residues" evidence="1">
    <location>
        <begin position="954"/>
        <end position="966"/>
    </location>
</feature>
<keyword evidence="3" id="KW-1185">Reference proteome</keyword>
<feature type="region of interest" description="Disordered" evidence="1">
    <location>
        <begin position="789"/>
        <end position="1325"/>
    </location>
</feature>
<feature type="compositionally biased region" description="Basic and acidic residues" evidence="1">
    <location>
        <begin position="570"/>
        <end position="579"/>
    </location>
</feature>
<dbReference type="InterPro" id="IPR036170">
    <property type="entry name" value="YezG-like_sf"/>
</dbReference>
<feature type="compositionally biased region" description="Basic and acidic residues" evidence="1">
    <location>
        <begin position="1164"/>
        <end position="1188"/>
    </location>
</feature>
<evidence type="ECO:0000313" key="3">
    <source>
        <dbReference type="Proteomes" id="UP000204221"/>
    </source>
</evidence>
<feature type="region of interest" description="Disordered" evidence="1">
    <location>
        <begin position="399"/>
        <end position="418"/>
    </location>
</feature>
<gene>
    <name evidence="2" type="ORF">AHOG_25480</name>
</gene>
<dbReference type="KEGG" id="ahg:AHOG_25480"/>
<feature type="compositionally biased region" description="Basic and acidic residues" evidence="1">
    <location>
        <begin position="626"/>
        <end position="641"/>
    </location>
</feature>
<dbReference type="Proteomes" id="UP000204221">
    <property type="component" value="Chromosome"/>
</dbReference>
<protein>
    <submittedName>
        <fullName evidence="2">Uncharacterized protein</fullName>
    </submittedName>
</protein>
<sequence length="1434" mass="158657">MSRPTANSPEDQAVLARDIGMALLQAAPPGWQQIRVEYRAMGGFTDSVGKVISEDGSSSPWEPPADCGPLFERLRQNMYDPEKGTWLSALYVVERPSNYRIDVNLDKQVPWEPPLPPTAFEEELSRYPRPEKRIPPWFWHAMGRPERQPADFDRGEGGFPEDQFATPSRPDPSIRRQGHDDEAHTDYLPEMPSDGPVPGHGGAGANGAEFDRATGEDADFHPDRFDGAGQESYPAQQYSPEFDGDFPPQPESYLDENDYDYTDDDDVDQQAAPDFQLARVFDGTREDGRPLINRPSVDPGEREKLVGYLRTAPVVLSSQGLAADPFVSEGRPSVPISWHTDGFWIWPAAVGYHLARHGVPPMPELVEHIRAQEFRLPGVHQETRDAATDLLYQVLPDPRGERQNGTAVQASAAVPQPDVEDPYDSLASDVTGVLPAAVDLDDEPGRASTDVEASARQGRAGCPPSQDHVHEDLGVVDDRQAYSDGYYDEGYREQPGYQEEAGYPEEPGYQDGPGYQDTSAEEGRFGTAIGDAAGVREADVRDPHDGRGLRPGRTAADDLGQHGETGYAAEQDHPVERGYPEAQGYPEERGYAAGRGYPTEQDYPDERGLSGESDYSADQGYAGERGYSDDHDRYSDDHVDGRPGPAGDPAVEDHDGRPNASSRYADYPDEGRLGRDDIAEATEEVDQASLEQLRERLADLGVDESAYRIGGTEDDVWCLLREGRNWSVFWSEHGERYDEISFDQSNQACAYLLGALLMMHPSDAAYSPAPEEQPASRSREDRAFAEAEYAEPDYTGSDRPEPHYVGSDHSGSDYAGSDYTGPDYTQPDYADDIIADASSAEQTTGYREPAPAAEAPIIRPPRAMDDEEVADLFRNGGLVLPPSRPYADDHENDAYPAQAAYESPGAEAEPEYDQRQATDYAESAAGDHHARSAGYEPEQPAQTRAPSRPGGRRRAAERPAEHEPYEQRPASEANRPVYRDEPEHDGQDADNRQDDADYGRSVADYADPSDGYDRRRQPEPEQPRQEEPEYGRRAAAEFAQSTVIDHRRPAAEYARQGTADYAQQAGMEYAGTRDSADHGYDTRQMNAVEIDAELDDDRPAQRSAGTRDDYQPAAYQDAPYHQDTYQDAQYQSGGYDHGSYERDSYGGDDHHDGVIGSDGAAIPDVHDRRFDPDGRHDSYLDERPHGDQYQDDQYQDEDRYQDDRYQDGGRYQHDQYQDERDAGVRPDVAAELDAGLPPLQAGRRGAVDPEPRQPNGFDARSAEEHEPRQGGRRASAPEPGGPEDYEVGADLGTSPRRQASADQPVPAARPAQSAEQQSMVRPLPGEPPLTLFRERRLLMLQAGTEVDRFGDPNGNVTYAAGTPYSRRSLPPQWIKRGYHTYRLLRPLQVLTGIAVPWFEQPGGGVSYVLPRSITDLIEDGALAEMTDVEPPGVE</sequence>
<dbReference type="GO" id="GO:0050135">
    <property type="term" value="F:NADP+ nucleosidase activity"/>
    <property type="evidence" value="ECO:0007669"/>
    <property type="project" value="InterPro"/>
</dbReference>
<feature type="compositionally biased region" description="Basic and acidic residues" evidence="1">
    <location>
        <begin position="1011"/>
        <end position="1035"/>
    </location>
</feature>
<dbReference type="RefSeq" id="WP_157737041.1">
    <property type="nucleotide sequence ID" value="NZ_CP022521.1"/>
</dbReference>
<feature type="compositionally biased region" description="Low complexity" evidence="1">
    <location>
        <begin position="847"/>
        <end position="861"/>
    </location>
</feature>
<feature type="region of interest" description="Disordered" evidence="1">
    <location>
        <begin position="498"/>
        <end position="673"/>
    </location>
</feature>
<reference evidence="2 3" key="1">
    <citation type="submission" date="2017-07" db="EMBL/GenBank/DDBJ databases">
        <title>Complete genome sequence of Actinoalloteichus hoggarensis DSM 45943, type strain of Actinoalloteichus hoggarensis.</title>
        <authorList>
            <person name="Ruckert C."/>
            <person name="Nouioui I."/>
            <person name="Willmese J."/>
            <person name="van Wezel G."/>
            <person name="Klenk H.-P."/>
            <person name="Kalinowski J."/>
            <person name="Zotchev S.B."/>
        </authorList>
    </citation>
    <scope>NUCLEOTIDE SEQUENCE [LARGE SCALE GENOMIC DNA]</scope>
    <source>
        <strain evidence="2 3">DSM 45943</strain>
    </source>
</reference>
<feature type="region of interest" description="Disordered" evidence="1">
    <location>
        <begin position="440"/>
        <end position="470"/>
    </location>
</feature>
<dbReference type="InterPro" id="IPR025331">
    <property type="entry name" value="TNT"/>
</dbReference>
<organism evidence="2 3">
    <name type="scientific">Actinoalloteichus hoggarensis</name>
    <dbReference type="NCBI Taxonomy" id="1470176"/>
    <lineage>
        <taxon>Bacteria</taxon>
        <taxon>Bacillati</taxon>
        <taxon>Actinomycetota</taxon>
        <taxon>Actinomycetes</taxon>
        <taxon>Pseudonocardiales</taxon>
        <taxon>Pseudonocardiaceae</taxon>
        <taxon>Actinoalloteichus</taxon>
    </lineage>
</organism>
<feature type="compositionally biased region" description="Basic and acidic residues" evidence="1">
    <location>
        <begin position="1196"/>
        <end position="1224"/>
    </location>
</feature>
<feature type="compositionally biased region" description="Basic and acidic residues" evidence="1">
    <location>
        <begin position="172"/>
        <end position="187"/>
    </location>
</feature>
<accession>A0A221WAI3</accession>
<dbReference type="PANTHER" id="PTHR42059:SF1">
    <property type="entry name" value="TNT DOMAIN-CONTAINING PROTEIN"/>
    <property type="match status" value="1"/>
</dbReference>
<evidence type="ECO:0000256" key="1">
    <source>
        <dbReference type="SAM" id="MobiDB-lite"/>
    </source>
</evidence>
<feature type="compositionally biased region" description="Basic and acidic residues" evidence="1">
    <location>
        <begin position="1097"/>
        <end position="1110"/>
    </location>
</feature>
<feature type="compositionally biased region" description="Polar residues" evidence="1">
    <location>
        <begin position="1123"/>
        <end position="1132"/>
    </location>
</feature>
<feature type="compositionally biased region" description="Basic and acidic residues" evidence="1">
    <location>
        <begin position="977"/>
        <end position="998"/>
    </location>
</feature>
<dbReference type="SUPFAM" id="SSF160424">
    <property type="entry name" value="BH3703-like"/>
    <property type="match status" value="1"/>
</dbReference>